<dbReference type="Proteomes" id="UP001163321">
    <property type="component" value="Chromosome 3"/>
</dbReference>
<dbReference type="EMBL" id="CM047582">
    <property type="protein sequence ID" value="KAI9915746.1"/>
    <property type="molecule type" value="Genomic_DNA"/>
</dbReference>
<keyword evidence="2" id="KW-1185">Reference proteome</keyword>
<evidence type="ECO:0000313" key="1">
    <source>
        <dbReference type="EMBL" id="KAI9915746.1"/>
    </source>
</evidence>
<proteinExistence type="predicted"/>
<organism evidence="1 2">
    <name type="scientific">Peronosclerospora sorghi</name>
    <dbReference type="NCBI Taxonomy" id="230839"/>
    <lineage>
        <taxon>Eukaryota</taxon>
        <taxon>Sar</taxon>
        <taxon>Stramenopiles</taxon>
        <taxon>Oomycota</taxon>
        <taxon>Peronosporomycetes</taxon>
        <taxon>Peronosporales</taxon>
        <taxon>Peronosporaceae</taxon>
        <taxon>Peronosclerospora</taxon>
    </lineage>
</organism>
<name>A0ACC0WBN9_9STRA</name>
<evidence type="ECO:0000313" key="2">
    <source>
        <dbReference type="Proteomes" id="UP001163321"/>
    </source>
</evidence>
<accession>A0ACC0WBN9</accession>
<reference evidence="1 2" key="1">
    <citation type="journal article" date="2022" name="bioRxiv">
        <title>The genome of the oomycete Peronosclerospora sorghi, a cosmopolitan pathogen of maize and sorghum, is inflated with dispersed pseudogenes.</title>
        <authorList>
            <person name="Fletcher K."/>
            <person name="Martin F."/>
            <person name="Isakeit T."/>
            <person name="Cavanaugh K."/>
            <person name="Magill C."/>
            <person name="Michelmore R."/>
        </authorList>
    </citation>
    <scope>NUCLEOTIDE SEQUENCE [LARGE SCALE GENOMIC DNA]</scope>
    <source>
        <strain evidence="1">P6</strain>
    </source>
</reference>
<comment type="caution">
    <text evidence="1">The sequence shown here is derived from an EMBL/GenBank/DDBJ whole genome shotgun (WGS) entry which is preliminary data.</text>
</comment>
<sequence length="332" mass="36892">MDLSGNPLFPMDSQVWLNSLRDPQTIALRDAVALATPDQDSRGHCVLSSSTELYLSPSETSTRLHGFGVAWTLKKHAMLWERNETNLGIAVAVLTELVLNDLVNSRTTTEALISFLRGFNDQLRSLELRRNSLSSMDLDAILAGCEQLHNLDIEGCRVIQLQLLVDALCGALGQNLRKLNLNANLVGADSVNVLTVVLCGQVGDRILVLEELRLALNMIGANGVSHLHRALKANKKLILLELDLPSESVEASRQPGDEEYIQLYRSRCKRLDMMFQNEVLGMTPLLLGRKLAFLLVLSALDVVLDRGMCTTIFSFAADKKRRRLVWKITHDP</sequence>
<gene>
    <name evidence="1" type="ORF">PsorP6_007654</name>
</gene>
<protein>
    <submittedName>
        <fullName evidence="1">Uncharacterized protein</fullName>
    </submittedName>
</protein>